<feature type="coiled-coil region" evidence="1">
    <location>
        <begin position="219"/>
        <end position="294"/>
    </location>
</feature>
<accession>A0A5C2S0B6</accession>
<sequence length="327" mass="36024">MFTAYTCNSLAAIRAFGFFHVRLFTNTFGPRGDGPFVDCSAELMQPLRAFAIVALWIFAPRVSTHCLHADLVSTSTDIRVVLEDAQAVAADTEVRLGKREDELAQAKGYFSTVYIHSEIIVAAFKAMIAALEAGVIVARQDTVAVNAKVAELAQLLVAARKDAKEKDTVIAEQKDGLKAFSEERDAINAELTAANASKTRTETSLATKESLAVMNAKMMELLKAKLKDLERVASDEKAKANREQDNANLAKREAALYKTERLEITTTVHQTRELEQKTQELNSCHEQLTELKHNTEDAAEASNWNYVAETLASDLKKSITECIELLA</sequence>
<evidence type="ECO:0000313" key="2">
    <source>
        <dbReference type="EMBL" id="RPD56777.1"/>
    </source>
</evidence>
<dbReference type="OrthoDB" id="2766424at2759"/>
<gene>
    <name evidence="2" type="ORF">L227DRAFT_614150</name>
</gene>
<protein>
    <submittedName>
        <fullName evidence="2">Uncharacterized protein</fullName>
    </submittedName>
</protein>
<name>A0A5C2S0B6_9APHY</name>
<proteinExistence type="predicted"/>
<dbReference type="EMBL" id="ML122285">
    <property type="protein sequence ID" value="RPD56777.1"/>
    <property type="molecule type" value="Genomic_DNA"/>
</dbReference>
<dbReference type="Proteomes" id="UP000313359">
    <property type="component" value="Unassembled WGS sequence"/>
</dbReference>
<dbReference type="AlphaFoldDB" id="A0A5C2S0B6"/>
<keyword evidence="3" id="KW-1185">Reference proteome</keyword>
<evidence type="ECO:0000313" key="3">
    <source>
        <dbReference type="Proteomes" id="UP000313359"/>
    </source>
</evidence>
<organism evidence="2 3">
    <name type="scientific">Lentinus tigrinus ALCF2SS1-6</name>
    <dbReference type="NCBI Taxonomy" id="1328759"/>
    <lineage>
        <taxon>Eukaryota</taxon>
        <taxon>Fungi</taxon>
        <taxon>Dikarya</taxon>
        <taxon>Basidiomycota</taxon>
        <taxon>Agaricomycotina</taxon>
        <taxon>Agaricomycetes</taxon>
        <taxon>Polyporales</taxon>
        <taxon>Polyporaceae</taxon>
        <taxon>Lentinus</taxon>
    </lineage>
</organism>
<keyword evidence="1" id="KW-0175">Coiled coil</keyword>
<evidence type="ECO:0000256" key="1">
    <source>
        <dbReference type="SAM" id="Coils"/>
    </source>
</evidence>
<reference evidence="2" key="1">
    <citation type="journal article" date="2018" name="Genome Biol. Evol.">
        <title>Genomics and development of Lentinus tigrinus, a white-rot wood-decaying mushroom with dimorphic fruiting bodies.</title>
        <authorList>
            <person name="Wu B."/>
            <person name="Xu Z."/>
            <person name="Knudson A."/>
            <person name="Carlson A."/>
            <person name="Chen N."/>
            <person name="Kovaka S."/>
            <person name="LaButti K."/>
            <person name="Lipzen A."/>
            <person name="Pennachio C."/>
            <person name="Riley R."/>
            <person name="Schakwitz W."/>
            <person name="Umezawa K."/>
            <person name="Ohm R.A."/>
            <person name="Grigoriev I.V."/>
            <person name="Nagy L.G."/>
            <person name="Gibbons J."/>
            <person name="Hibbett D."/>
        </authorList>
    </citation>
    <scope>NUCLEOTIDE SEQUENCE [LARGE SCALE GENOMIC DNA]</scope>
    <source>
        <strain evidence="2">ALCF2SS1-6</strain>
    </source>
</reference>